<dbReference type="EMBL" id="MT142331">
    <property type="protein sequence ID" value="QJA78326.1"/>
    <property type="molecule type" value="Genomic_DNA"/>
</dbReference>
<evidence type="ECO:0000313" key="1">
    <source>
        <dbReference type="EMBL" id="QJA78326.1"/>
    </source>
</evidence>
<accession>A0A6M3K999</accession>
<sequence>MEHDGAGCGGIITTNTSDDDMRARGFSEAAIREVRDFQAFLVARGNLEFHGSFQEWRARWRAAPTEETKP</sequence>
<proteinExistence type="predicted"/>
<protein>
    <submittedName>
        <fullName evidence="1">Uncharacterized protein</fullName>
    </submittedName>
</protein>
<reference evidence="1" key="1">
    <citation type="submission" date="2020-03" db="EMBL/GenBank/DDBJ databases">
        <title>The deep terrestrial virosphere.</title>
        <authorList>
            <person name="Holmfeldt K."/>
            <person name="Nilsson E."/>
            <person name="Simone D."/>
            <person name="Lopez-Fernandez M."/>
            <person name="Wu X."/>
            <person name="de Brujin I."/>
            <person name="Lundin D."/>
            <person name="Andersson A."/>
            <person name="Bertilsson S."/>
            <person name="Dopson M."/>
        </authorList>
    </citation>
    <scope>NUCLEOTIDE SEQUENCE</scope>
    <source>
        <strain evidence="1">MM415A01084</strain>
    </source>
</reference>
<name>A0A6M3K999_9ZZZZ</name>
<dbReference type="AlphaFoldDB" id="A0A6M3K999"/>
<gene>
    <name evidence="1" type="ORF">MM415A01084_0023</name>
</gene>
<organism evidence="1">
    <name type="scientific">viral metagenome</name>
    <dbReference type="NCBI Taxonomy" id="1070528"/>
    <lineage>
        <taxon>unclassified sequences</taxon>
        <taxon>metagenomes</taxon>
        <taxon>organismal metagenomes</taxon>
    </lineage>
</organism>